<evidence type="ECO:0000256" key="1">
    <source>
        <dbReference type="SAM" id="MobiDB-lite"/>
    </source>
</evidence>
<dbReference type="AlphaFoldDB" id="A0A2U3BDI9"/>
<name>A0A2U3BDI9_9VIBR</name>
<sequence length="86" mass="9650">MTPRNEIESFILKQVEAQLTADGYSPNEVIRGGVEAIKHYRTSGSMGKGKVFDSCLAKAKQLLSPTKKQAARRKRKHQSYQQSIPM</sequence>
<organism evidence="2 3">
    <name type="scientific">Vibrio albus</name>
    <dbReference type="NCBI Taxonomy" id="2200953"/>
    <lineage>
        <taxon>Bacteria</taxon>
        <taxon>Pseudomonadati</taxon>
        <taxon>Pseudomonadota</taxon>
        <taxon>Gammaproteobacteria</taxon>
        <taxon>Vibrionales</taxon>
        <taxon>Vibrionaceae</taxon>
        <taxon>Vibrio</taxon>
    </lineage>
</organism>
<evidence type="ECO:0000313" key="3">
    <source>
        <dbReference type="Proteomes" id="UP000245362"/>
    </source>
</evidence>
<accession>A0A2U3BDI9</accession>
<dbReference type="EMBL" id="QFWT01000001">
    <property type="protein sequence ID" value="PWI34868.1"/>
    <property type="molecule type" value="Genomic_DNA"/>
</dbReference>
<dbReference type="OrthoDB" id="5901936at2"/>
<dbReference type="Proteomes" id="UP000245362">
    <property type="component" value="Unassembled WGS sequence"/>
</dbReference>
<gene>
    <name evidence="2" type="ORF">DI392_00885</name>
</gene>
<proteinExistence type="predicted"/>
<protein>
    <submittedName>
        <fullName evidence="2">Uncharacterized protein</fullName>
    </submittedName>
</protein>
<feature type="compositionally biased region" description="Basic residues" evidence="1">
    <location>
        <begin position="69"/>
        <end position="78"/>
    </location>
</feature>
<evidence type="ECO:0000313" key="2">
    <source>
        <dbReference type="EMBL" id="PWI34868.1"/>
    </source>
</evidence>
<feature type="region of interest" description="Disordered" evidence="1">
    <location>
        <begin position="63"/>
        <end position="86"/>
    </location>
</feature>
<dbReference type="RefSeq" id="WP_109318022.1">
    <property type="nucleotide sequence ID" value="NZ_QFWT01000001.1"/>
</dbReference>
<reference evidence="2 3" key="1">
    <citation type="submission" date="2018-05" db="EMBL/GenBank/DDBJ databases">
        <title>Vibrio limimaris sp. nov., isolated from marine sediment.</title>
        <authorList>
            <person name="Li C.-M."/>
        </authorList>
    </citation>
    <scope>NUCLEOTIDE SEQUENCE [LARGE SCALE GENOMIC DNA]</scope>
    <source>
        <strain evidence="2 3">E4404</strain>
    </source>
</reference>
<keyword evidence="3" id="KW-1185">Reference proteome</keyword>
<comment type="caution">
    <text evidence="2">The sequence shown here is derived from an EMBL/GenBank/DDBJ whole genome shotgun (WGS) entry which is preliminary data.</text>
</comment>